<dbReference type="InterPro" id="IPR035965">
    <property type="entry name" value="PAS-like_dom_sf"/>
</dbReference>
<evidence type="ECO:0000313" key="2">
    <source>
        <dbReference type="EMBL" id="MBK7956116.1"/>
    </source>
</evidence>
<accession>A0A935TCN1</accession>
<name>A0A935TCN1_9PROT</name>
<evidence type="ECO:0000256" key="1">
    <source>
        <dbReference type="SAM" id="MobiDB-lite"/>
    </source>
</evidence>
<proteinExistence type="predicted"/>
<dbReference type="InterPro" id="IPR000014">
    <property type="entry name" value="PAS"/>
</dbReference>
<gene>
    <name evidence="2" type="ORF">IPK02_20385</name>
</gene>
<protein>
    <submittedName>
        <fullName evidence="2">PAS domain S-box protein</fullName>
    </submittedName>
</protein>
<dbReference type="SUPFAM" id="SSF55785">
    <property type="entry name" value="PYP-like sensor domain (PAS domain)"/>
    <property type="match status" value="1"/>
</dbReference>
<dbReference type="Gene3D" id="3.30.450.20">
    <property type="entry name" value="PAS domain"/>
    <property type="match status" value="1"/>
</dbReference>
<reference evidence="2 3" key="1">
    <citation type="submission" date="2020-10" db="EMBL/GenBank/DDBJ databases">
        <title>Connecting structure to function with the recovery of over 1000 high-quality activated sludge metagenome-assembled genomes encoding full-length rRNA genes using long-read sequencing.</title>
        <authorList>
            <person name="Singleton C.M."/>
            <person name="Petriglieri F."/>
            <person name="Kristensen J.M."/>
            <person name="Kirkegaard R.H."/>
            <person name="Michaelsen T.Y."/>
            <person name="Andersen M.H."/>
            <person name="Karst S.M."/>
            <person name="Dueholm M.S."/>
            <person name="Nielsen P.H."/>
            <person name="Albertsen M."/>
        </authorList>
    </citation>
    <scope>NUCLEOTIDE SEQUENCE [LARGE SCALE GENOMIC DNA]</scope>
    <source>
        <strain evidence="2">Fred_18-Q3-R57-64_BAT3C.720</strain>
    </source>
</reference>
<comment type="caution">
    <text evidence="2">The sequence shown here is derived from an EMBL/GenBank/DDBJ whole genome shotgun (WGS) entry which is preliminary data.</text>
</comment>
<dbReference type="AlphaFoldDB" id="A0A935TCN1"/>
<sequence>MTACAKSWVTRARTGRPDLDAAHAGDDLAADLVHFERVLSGASNGFQTHKRFVRKDGRVINVTTDVKPVRQEDRRVDFFVATVRTSPRACRPRFRPGDPGQRPSRVRGL</sequence>
<dbReference type="EMBL" id="JADJOT010000011">
    <property type="protein sequence ID" value="MBK7956116.1"/>
    <property type="molecule type" value="Genomic_DNA"/>
</dbReference>
<dbReference type="NCBIfam" id="TIGR00229">
    <property type="entry name" value="sensory_box"/>
    <property type="match status" value="1"/>
</dbReference>
<evidence type="ECO:0000313" key="3">
    <source>
        <dbReference type="Proteomes" id="UP000706151"/>
    </source>
</evidence>
<dbReference type="Proteomes" id="UP000706151">
    <property type="component" value="Unassembled WGS sequence"/>
</dbReference>
<feature type="region of interest" description="Disordered" evidence="1">
    <location>
        <begin position="89"/>
        <end position="109"/>
    </location>
</feature>
<organism evidence="2 3">
    <name type="scientific">Candidatus Accumulibacter affinis</name>
    <dbReference type="NCBI Taxonomy" id="2954384"/>
    <lineage>
        <taxon>Bacteria</taxon>
        <taxon>Pseudomonadati</taxon>
        <taxon>Pseudomonadota</taxon>
        <taxon>Betaproteobacteria</taxon>
        <taxon>Candidatus Accumulibacter</taxon>
    </lineage>
</organism>